<dbReference type="SMART" id="SM00382">
    <property type="entry name" value="AAA"/>
    <property type="match status" value="1"/>
</dbReference>
<dbReference type="InterPro" id="IPR017871">
    <property type="entry name" value="ABC_transporter-like_CS"/>
</dbReference>
<evidence type="ECO:0000256" key="3">
    <source>
        <dbReference type="ARBA" id="ARBA00022840"/>
    </source>
</evidence>
<dbReference type="PROSITE" id="PS00211">
    <property type="entry name" value="ABC_TRANSPORTER_1"/>
    <property type="match status" value="1"/>
</dbReference>
<name>A0A2R4N220_CARTR</name>
<dbReference type="Gene3D" id="2.40.50.100">
    <property type="match status" value="1"/>
</dbReference>
<evidence type="ECO:0000256" key="2">
    <source>
        <dbReference type="ARBA" id="ARBA00022741"/>
    </source>
</evidence>
<keyword evidence="2" id="KW-0547">Nucleotide-binding</keyword>
<dbReference type="InterPro" id="IPR008995">
    <property type="entry name" value="Mo/tungstate-bd_C_term_dom"/>
</dbReference>
<dbReference type="PROSITE" id="PS50893">
    <property type="entry name" value="ABC_TRANSPORTER_2"/>
    <property type="match status" value="1"/>
</dbReference>
<gene>
    <name evidence="5" type="ORF">CFE_1979</name>
</gene>
<dbReference type="SUPFAM" id="SSF50331">
    <property type="entry name" value="MOP-like"/>
    <property type="match status" value="1"/>
</dbReference>
<reference evidence="5 6" key="1">
    <citation type="submission" date="2018-04" db="EMBL/GenBank/DDBJ databases">
        <title>Genomic insights into metabolic versatility of Carboxydocella thermautotrophica capable of coupling hydrogenogenic CO oxidation with the reduction of Fe(III) minerals in Kamchatka hot springs.</title>
        <authorList>
            <person name="Toshchakov S.V."/>
            <person name="Tepliuk A.V."/>
            <person name="Gavrilov S.N."/>
            <person name="Kublanov I.V."/>
            <person name="Lebedinsky A.V."/>
            <person name="Bonch-Osmolovskaya E.A."/>
            <person name="Rusakov V.S."/>
            <person name="Chistyakova N.I."/>
            <person name="Korzhenkov A."/>
            <person name="Zavarsina D.G."/>
            <person name="Sokolova T.G."/>
        </authorList>
    </citation>
    <scope>NUCLEOTIDE SEQUENCE [LARGE SCALE GENOMIC DNA]</scope>
    <source>
        <strain evidence="5 6">019</strain>
    </source>
</reference>
<dbReference type="PANTHER" id="PTHR42781">
    <property type="entry name" value="SPERMIDINE/PUTRESCINE IMPORT ATP-BINDING PROTEIN POTA"/>
    <property type="match status" value="1"/>
</dbReference>
<dbReference type="Gene3D" id="3.40.50.300">
    <property type="entry name" value="P-loop containing nucleotide triphosphate hydrolases"/>
    <property type="match status" value="1"/>
</dbReference>
<keyword evidence="3 5" id="KW-0067">ATP-binding</keyword>
<evidence type="ECO:0000259" key="4">
    <source>
        <dbReference type="PROSITE" id="PS50893"/>
    </source>
</evidence>
<dbReference type="EMBL" id="CP028491">
    <property type="protein sequence ID" value="AVX21145.1"/>
    <property type="molecule type" value="Genomic_DNA"/>
</dbReference>
<dbReference type="Proteomes" id="UP000241323">
    <property type="component" value="Chromosome"/>
</dbReference>
<dbReference type="InterPro" id="IPR027417">
    <property type="entry name" value="P-loop_NTPase"/>
</dbReference>
<feature type="domain" description="ABC transporter" evidence="4">
    <location>
        <begin position="2"/>
        <end position="222"/>
    </location>
</feature>
<dbReference type="RefSeq" id="WP_107758367.1">
    <property type="nucleotide sequence ID" value="NZ_CP028491.1"/>
</dbReference>
<dbReference type="PANTHER" id="PTHR42781:SF4">
    <property type="entry name" value="SPERMIDINE_PUTRESCINE IMPORT ATP-BINDING PROTEIN POTA"/>
    <property type="match status" value="1"/>
</dbReference>
<dbReference type="SUPFAM" id="SSF52540">
    <property type="entry name" value="P-loop containing nucleoside triphosphate hydrolases"/>
    <property type="match status" value="1"/>
</dbReference>
<evidence type="ECO:0000256" key="1">
    <source>
        <dbReference type="ARBA" id="ARBA00022448"/>
    </source>
</evidence>
<sequence length="357" mass="40762">MIRLENIRVTRGKFRLEVPGLHVHRGEYFVLLGPSGQGKTVLLETIAGLQLPETGRVFLQERDVSGLPPEKRQIAYVPQDYALFPHLTCRENIAFAASREEAYYWAERLGITCLLDRYPLRLSGGERQRVALARALAAGSRILLLDEPLAALDPQTRAEFWLLLKRLQREQHLTVIHVCHDFTEAYVLAERIGIINQGKLVQVGSKEEVFQHPVTEEIARFVGMSNLFPALVEAHSETETVLNWQGWQLRVTGNWPVTAGQMVKFGIRPENVMLVRPERQLSANLGENIVEGTIVEEMARGTTYLLWVEIGCPNQATERMLIDLPRHVYNRLELATRRQQRLSLKKNNIHIFPLLPF</sequence>
<dbReference type="InterPro" id="IPR003439">
    <property type="entry name" value="ABC_transporter-like_ATP-bd"/>
</dbReference>
<dbReference type="AlphaFoldDB" id="A0A2R4N220"/>
<dbReference type="GO" id="GO:0005524">
    <property type="term" value="F:ATP binding"/>
    <property type="evidence" value="ECO:0007669"/>
    <property type="project" value="UniProtKB-KW"/>
</dbReference>
<dbReference type="Pfam" id="PF00005">
    <property type="entry name" value="ABC_tran"/>
    <property type="match status" value="1"/>
</dbReference>
<protein>
    <submittedName>
        <fullName evidence="5">Tungstate/molybdate transport system ATP-binding protein</fullName>
    </submittedName>
</protein>
<evidence type="ECO:0000313" key="6">
    <source>
        <dbReference type="Proteomes" id="UP000241323"/>
    </source>
</evidence>
<dbReference type="GO" id="GO:0016887">
    <property type="term" value="F:ATP hydrolysis activity"/>
    <property type="evidence" value="ECO:0007669"/>
    <property type="project" value="InterPro"/>
</dbReference>
<evidence type="ECO:0000313" key="5">
    <source>
        <dbReference type="EMBL" id="AVX21145.1"/>
    </source>
</evidence>
<dbReference type="InterPro" id="IPR003593">
    <property type="entry name" value="AAA+_ATPase"/>
</dbReference>
<keyword evidence="6" id="KW-1185">Reference proteome</keyword>
<dbReference type="InterPro" id="IPR050093">
    <property type="entry name" value="ABC_SmlMolc_Importer"/>
</dbReference>
<proteinExistence type="predicted"/>
<dbReference type="KEGG" id="cthm:CFE_1979"/>
<keyword evidence="1" id="KW-0813">Transport</keyword>
<organism evidence="5 6">
    <name type="scientific">Carboxydocella thermautotrophica</name>
    <dbReference type="NCBI Taxonomy" id="178899"/>
    <lineage>
        <taxon>Bacteria</taxon>
        <taxon>Bacillati</taxon>
        <taxon>Bacillota</taxon>
        <taxon>Clostridia</taxon>
        <taxon>Eubacteriales</taxon>
        <taxon>Clostridiales Family XVI. Incertae Sedis</taxon>
        <taxon>Carboxydocella</taxon>
    </lineage>
</organism>
<accession>A0A2R4N220</accession>